<evidence type="ECO:0000313" key="4">
    <source>
        <dbReference type="Proteomes" id="UP000541154"/>
    </source>
</evidence>
<name>A0A8H5ZVB9_PETAA</name>
<feature type="domain" description="DUF4246" evidence="1">
    <location>
        <begin position="114"/>
        <end position="552"/>
    </location>
</feature>
<gene>
    <name evidence="3" type="ORF">ETB97_008344</name>
</gene>
<dbReference type="Proteomes" id="UP000541154">
    <property type="component" value="Unassembled WGS sequence"/>
</dbReference>
<comment type="caution">
    <text evidence="3">The sequence shown here is derived from an EMBL/GenBank/DDBJ whole genome shotgun (WGS) entry which is preliminary data.</text>
</comment>
<dbReference type="InterPro" id="IPR025340">
    <property type="entry name" value="DUF4246"/>
</dbReference>
<dbReference type="Pfam" id="PF14033">
    <property type="entry name" value="DUF4246"/>
    <property type="match status" value="1"/>
</dbReference>
<dbReference type="PANTHER" id="PTHR33119:SF1">
    <property type="entry name" value="FE2OG DIOXYGENASE DOMAIN-CONTAINING PROTEIN"/>
    <property type="match status" value="1"/>
</dbReference>
<dbReference type="Pfam" id="PF21666">
    <property type="entry name" value="DUF4246_N"/>
    <property type="match status" value="1"/>
</dbReference>
<organism evidence="3 4">
    <name type="scientific">Petromyces alliaceus</name>
    <name type="common">Aspergillus alliaceus</name>
    <dbReference type="NCBI Taxonomy" id="209559"/>
    <lineage>
        <taxon>Eukaryota</taxon>
        <taxon>Fungi</taxon>
        <taxon>Dikarya</taxon>
        <taxon>Ascomycota</taxon>
        <taxon>Pezizomycotina</taxon>
        <taxon>Eurotiomycetes</taxon>
        <taxon>Eurotiomycetidae</taxon>
        <taxon>Eurotiales</taxon>
        <taxon>Aspergillaceae</taxon>
        <taxon>Aspergillus</taxon>
        <taxon>Aspergillus subgen. Circumdati</taxon>
    </lineage>
</organism>
<protein>
    <submittedName>
        <fullName evidence="3">Uncharacterized protein</fullName>
    </submittedName>
</protein>
<keyword evidence="4" id="KW-1185">Reference proteome</keyword>
<dbReference type="AlphaFoldDB" id="A0A8H5ZVB9"/>
<reference evidence="3 4" key="1">
    <citation type="submission" date="2019-04" db="EMBL/GenBank/DDBJ databases">
        <title>Aspergillus burnettii sp. nov., novel species from soil in southeast Queensland.</title>
        <authorList>
            <person name="Gilchrist C.L.M."/>
            <person name="Pitt J.I."/>
            <person name="Lange L."/>
            <person name="Lacey H.J."/>
            <person name="Vuong D."/>
            <person name="Midgley D.J."/>
            <person name="Greenfield P."/>
            <person name="Bradbury M."/>
            <person name="Lacey E."/>
            <person name="Busk P.K."/>
            <person name="Pilgaard B."/>
            <person name="Chooi Y.H."/>
            <person name="Piggott A.M."/>
        </authorList>
    </citation>
    <scope>NUCLEOTIDE SEQUENCE [LARGE SCALE GENOMIC DNA]</scope>
    <source>
        <strain evidence="3 4">FRR 5400</strain>
    </source>
</reference>
<evidence type="ECO:0000259" key="2">
    <source>
        <dbReference type="Pfam" id="PF21666"/>
    </source>
</evidence>
<sequence length="619" mass="71829">MGLNQSQRLEVPGFNLPLNYRPDREVRYRRLLFPNALDYGDIDYGSVDHLHVHREILMMRVMNTITDKPGWEKKVRTSRQKDTLSLTIPKVFDEAITSKWREEIAQSGQDVTPKMMDYIMKELQWKVDAFKKTGMIPVYDTGVVKSDTAVPEEVQRALKEAVVPFEDVPDEQKDYHPGSDMKVVDLVHPSLFPVIYGRTRILPDRTIGLDDCLGSVGQGDLLPVPPEDEAKIEGYSSRAYGWRRWEADTLRPFSRRFQWLPCDVKFSDQDSGCRIDSYINNVHPSQHRDLYHAVEKIIARTIPLWNKTLASTNTRRQHRRISYGDVEYLPYSTPEPEENESTDMHEYYEAHTAWSRSRPVKLPEPGEFTPPETNPDDELDLRKKFHEKGLQVIVKLANIELTPEKPEYDGGAWHVEGQLNERICATAIYYYDSENITESTLAFRQRADRDELSDVSYEQDRHEFIYHVYGFGPEVDTNNDTQVTQDLGSVVCREGRLLTFPNILQHRVSPFVLADRSKPGHRKILALFLVDPHLRVISSANVPPQQENWGKEKRELVTEMLARRLPLELQEMVSEDISYPSISMKEAKEYREQLMEERSARTSEQNHKFEMGSFSLCEH</sequence>
<dbReference type="InterPro" id="IPR049192">
    <property type="entry name" value="DUF4246_C"/>
</dbReference>
<proteinExistence type="predicted"/>
<feature type="domain" description="DUF4246" evidence="2">
    <location>
        <begin position="11"/>
        <end position="76"/>
    </location>
</feature>
<accession>A0A8H5ZVB9</accession>
<evidence type="ECO:0000259" key="1">
    <source>
        <dbReference type="Pfam" id="PF14033"/>
    </source>
</evidence>
<evidence type="ECO:0000313" key="3">
    <source>
        <dbReference type="EMBL" id="KAF5855820.1"/>
    </source>
</evidence>
<dbReference type="EMBL" id="SPNV01000379">
    <property type="protein sequence ID" value="KAF5855820.1"/>
    <property type="molecule type" value="Genomic_DNA"/>
</dbReference>
<dbReference type="InterPro" id="IPR049207">
    <property type="entry name" value="DUF4246_N"/>
</dbReference>
<dbReference type="PANTHER" id="PTHR33119">
    <property type="entry name" value="IFI3P"/>
    <property type="match status" value="1"/>
</dbReference>